<dbReference type="PROSITE" id="PS50005">
    <property type="entry name" value="TPR"/>
    <property type="match status" value="2"/>
</dbReference>
<dbReference type="RefSeq" id="WP_048892791.1">
    <property type="nucleotide sequence ID" value="NZ_AP024237.1"/>
</dbReference>
<dbReference type="OrthoDB" id="4522719at2"/>
<protein>
    <submittedName>
        <fullName evidence="1">Uncharacterized protein</fullName>
    </submittedName>
</protein>
<evidence type="ECO:0000313" key="1">
    <source>
        <dbReference type="EMBL" id="BCO37703.1"/>
    </source>
</evidence>
<evidence type="ECO:0000313" key="2">
    <source>
        <dbReference type="Proteomes" id="UP000595446"/>
    </source>
</evidence>
<dbReference type="PANTHER" id="PTHR44749:SF1">
    <property type="entry name" value="TETRATRICOPEPTIDE-LIKE HELICAL DOMAIN-CONTAINING PROTEIN"/>
    <property type="match status" value="1"/>
</dbReference>
<name>A0A2G8BJC5_9MYCO</name>
<accession>A0A2G8BJC5</accession>
<gene>
    <name evidence="1" type="ORF">MHEC_41360</name>
</gene>
<dbReference type="Proteomes" id="UP000595446">
    <property type="component" value="Chromosome"/>
</dbReference>
<organism evidence="1 2">
    <name type="scientific">Mycobacterium heckeshornense</name>
    <dbReference type="NCBI Taxonomy" id="110505"/>
    <lineage>
        <taxon>Bacteria</taxon>
        <taxon>Bacillati</taxon>
        <taxon>Actinomycetota</taxon>
        <taxon>Actinomycetes</taxon>
        <taxon>Mycobacteriales</taxon>
        <taxon>Mycobacteriaceae</taxon>
        <taxon>Mycobacterium</taxon>
    </lineage>
</organism>
<dbReference type="Pfam" id="PF13432">
    <property type="entry name" value="TPR_16"/>
    <property type="match status" value="1"/>
</dbReference>
<dbReference type="Gene3D" id="1.25.40.10">
    <property type="entry name" value="Tetratricopeptide repeat domain"/>
    <property type="match status" value="1"/>
</dbReference>
<reference evidence="1 2" key="1">
    <citation type="submission" date="2020-12" db="EMBL/GenBank/DDBJ databases">
        <title>Complete genome sequence of Mycobacterium heckeshornense JCM 15655T, closely related to a pathogenic non-tuberculous mycobacterial species Mycobacterium xenopi.</title>
        <authorList>
            <person name="Yoshida M."/>
            <person name="Fukano H."/>
            <person name="Asakura T."/>
            <person name="Suzuki M."/>
            <person name="Hoshino Y."/>
        </authorList>
    </citation>
    <scope>NUCLEOTIDE SEQUENCE [LARGE SCALE GENOMIC DNA]</scope>
    <source>
        <strain evidence="1 2">JCM 15655</strain>
    </source>
</reference>
<dbReference type="InterPro" id="IPR011990">
    <property type="entry name" value="TPR-like_helical_dom_sf"/>
</dbReference>
<dbReference type="Pfam" id="PF13181">
    <property type="entry name" value="TPR_8"/>
    <property type="match status" value="1"/>
</dbReference>
<dbReference type="GO" id="GO:0045892">
    <property type="term" value="P:negative regulation of DNA-templated transcription"/>
    <property type="evidence" value="ECO:0007669"/>
    <property type="project" value="InterPro"/>
</dbReference>
<dbReference type="InterPro" id="IPR019734">
    <property type="entry name" value="TPR_rpt"/>
</dbReference>
<dbReference type="PANTHER" id="PTHR44749">
    <property type="entry name" value="SUPPRESSOR OF RPS4-RLD 1"/>
    <property type="match status" value="1"/>
</dbReference>
<keyword evidence="2" id="KW-1185">Reference proteome</keyword>
<dbReference type="EMBL" id="AP024237">
    <property type="protein sequence ID" value="BCO37703.1"/>
    <property type="molecule type" value="Genomic_DNA"/>
</dbReference>
<dbReference type="InterPro" id="IPR044650">
    <property type="entry name" value="SRFR1-like"/>
</dbReference>
<dbReference type="AlphaFoldDB" id="A0A2G8BJC5"/>
<dbReference type="SMART" id="SM00028">
    <property type="entry name" value="TPR"/>
    <property type="match status" value="5"/>
</dbReference>
<proteinExistence type="predicted"/>
<sequence>MTSGSVTDDNAEAALDVARRYIDVGNYGRAADLLRTALSQHPDDAALLAQYARAELLLDNYDAAAHSAYAALSRCPQDAFAMRIYALALEGQGRLPEALFMASRTVADHPHDAYAHLVYARMLCTARQLNYALVAVNEALRLEPTYVSALVLRGYILHGLGQLRESTAAYRQALSLEPGNAEALHNIAVNKLSRGKFGRALRGFLGAAALDPAMGDLARRNIGAALAKIFKRITVLAVFLGIPVAMVGEMHSTGESTAGPRLVAGLVTTALIVSLAWVLRVIPRRVLVSVLRQRAFVAARLVHALLGVGAGAWATIIGGSAWMIVAGVALVVAGLLLIRIGWMIGA</sequence>
<dbReference type="SUPFAM" id="SSF48452">
    <property type="entry name" value="TPR-like"/>
    <property type="match status" value="2"/>
</dbReference>
<dbReference type="STRING" id="110505.ACT16_17785"/>